<organism evidence="1 2">
    <name type="scientific">Pleurodeles waltl</name>
    <name type="common">Iberian ribbed newt</name>
    <dbReference type="NCBI Taxonomy" id="8319"/>
    <lineage>
        <taxon>Eukaryota</taxon>
        <taxon>Metazoa</taxon>
        <taxon>Chordata</taxon>
        <taxon>Craniata</taxon>
        <taxon>Vertebrata</taxon>
        <taxon>Euteleostomi</taxon>
        <taxon>Amphibia</taxon>
        <taxon>Batrachia</taxon>
        <taxon>Caudata</taxon>
        <taxon>Salamandroidea</taxon>
        <taxon>Salamandridae</taxon>
        <taxon>Pleurodelinae</taxon>
        <taxon>Pleurodeles</taxon>
    </lineage>
</organism>
<reference evidence="1" key="1">
    <citation type="journal article" date="2022" name="bioRxiv">
        <title>Sequencing and chromosome-scale assembly of the giantPleurodeles waltlgenome.</title>
        <authorList>
            <person name="Brown T."/>
            <person name="Elewa A."/>
            <person name="Iarovenko S."/>
            <person name="Subramanian E."/>
            <person name="Araus A.J."/>
            <person name="Petzold A."/>
            <person name="Susuki M."/>
            <person name="Suzuki K.-i.T."/>
            <person name="Hayashi T."/>
            <person name="Toyoda A."/>
            <person name="Oliveira C."/>
            <person name="Osipova E."/>
            <person name="Leigh N.D."/>
            <person name="Simon A."/>
            <person name="Yun M.H."/>
        </authorList>
    </citation>
    <scope>NUCLEOTIDE SEQUENCE</scope>
    <source>
        <strain evidence="1">20211129_DDA</strain>
        <tissue evidence="1">Liver</tissue>
    </source>
</reference>
<sequence>MWREGQSGKLWEKTFKESFDVSAFLSFWYAKETDVVSPAPVLKVHEFDLQGLQLCVMFRHYPDVFFYSCEALIHIRYLLTETGYVRPDGGRGCRKVCNFQVHSLTVPSIRCNILQYTVSGIYCLASAGIVVGLE</sequence>
<dbReference type="Proteomes" id="UP001066276">
    <property type="component" value="Chromosome 3_1"/>
</dbReference>
<dbReference type="AlphaFoldDB" id="A0AAV7UHH2"/>
<comment type="caution">
    <text evidence="1">The sequence shown here is derived from an EMBL/GenBank/DDBJ whole genome shotgun (WGS) entry which is preliminary data.</text>
</comment>
<protein>
    <submittedName>
        <fullName evidence="1">Uncharacterized protein</fullName>
    </submittedName>
</protein>
<name>A0AAV7UHH2_PLEWA</name>
<evidence type="ECO:0000313" key="1">
    <source>
        <dbReference type="EMBL" id="KAJ1188061.1"/>
    </source>
</evidence>
<proteinExistence type="predicted"/>
<evidence type="ECO:0000313" key="2">
    <source>
        <dbReference type="Proteomes" id="UP001066276"/>
    </source>
</evidence>
<dbReference type="EMBL" id="JANPWB010000005">
    <property type="protein sequence ID" value="KAJ1188061.1"/>
    <property type="molecule type" value="Genomic_DNA"/>
</dbReference>
<gene>
    <name evidence="1" type="ORF">NDU88_004826</name>
</gene>
<keyword evidence="2" id="KW-1185">Reference proteome</keyword>
<accession>A0AAV7UHH2</accession>